<dbReference type="PANTHER" id="PTHR11360:SF315">
    <property type="entry name" value="TRANSPORTER MCH2-RELATED"/>
    <property type="match status" value="1"/>
</dbReference>
<gene>
    <name evidence="5" type="ORF">PMAA_056620</name>
</gene>
<feature type="transmembrane region" description="Helical" evidence="3">
    <location>
        <begin position="335"/>
        <end position="359"/>
    </location>
</feature>
<dbReference type="Proteomes" id="UP000001294">
    <property type="component" value="Unassembled WGS sequence"/>
</dbReference>
<dbReference type="SUPFAM" id="SSF103473">
    <property type="entry name" value="MFS general substrate transporter"/>
    <property type="match status" value="1"/>
</dbReference>
<dbReference type="OrthoDB" id="6499973at2759"/>
<feature type="transmembrane region" description="Helical" evidence="3">
    <location>
        <begin position="284"/>
        <end position="303"/>
    </location>
</feature>
<dbReference type="VEuPathDB" id="FungiDB:PMAA_056620"/>
<evidence type="ECO:0000313" key="5">
    <source>
        <dbReference type="EMBL" id="EEA21874.1"/>
    </source>
</evidence>
<feature type="transmembrane region" description="Helical" evidence="3">
    <location>
        <begin position="403"/>
        <end position="423"/>
    </location>
</feature>
<comment type="subcellular location">
    <subcellularLocation>
        <location evidence="1">Membrane</location>
        <topology evidence="1">Multi-pass membrane protein</topology>
    </subcellularLocation>
</comment>
<dbReference type="PhylomeDB" id="B6QL97"/>
<feature type="domain" description="Major facilitator superfamily (MFS) profile" evidence="4">
    <location>
        <begin position="47"/>
        <end position="427"/>
    </location>
</feature>
<dbReference type="AlphaFoldDB" id="B6QL97"/>
<feature type="transmembrane region" description="Helical" evidence="3">
    <location>
        <begin position="203"/>
        <end position="224"/>
    </location>
</feature>
<feature type="transmembrane region" description="Helical" evidence="3">
    <location>
        <begin position="175"/>
        <end position="197"/>
    </location>
</feature>
<feature type="transmembrane region" description="Helical" evidence="3">
    <location>
        <begin position="114"/>
        <end position="133"/>
    </location>
</feature>
<dbReference type="Pfam" id="PF07690">
    <property type="entry name" value="MFS_1"/>
    <property type="match status" value="1"/>
</dbReference>
<dbReference type="GO" id="GO:0022857">
    <property type="term" value="F:transmembrane transporter activity"/>
    <property type="evidence" value="ECO:0007669"/>
    <property type="project" value="InterPro"/>
</dbReference>
<evidence type="ECO:0000259" key="4">
    <source>
        <dbReference type="PROSITE" id="PS50850"/>
    </source>
</evidence>
<dbReference type="Gene3D" id="1.20.1250.20">
    <property type="entry name" value="MFS general substrate transporter like domains"/>
    <property type="match status" value="2"/>
</dbReference>
<dbReference type="PROSITE" id="PS50850">
    <property type="entry name" value="MFS"/>
    <property type="match status" value="1"/>
</dbReference>
<dbReference type="InterPro" id="IPR036259">
    <property type="entry name" value="MFS_trans_sf"/>
</dbReference>
<keyword evidence="6" id="KW-1185">Reference proteome</keyword>
<dbReference type="InterPro" id="IPR050327">
    <property type="entry name" value="Proton-linked_MCT"/>
</dbReference>
<proteinExistence type="inferred from homology"/>
<dbReference type="GO" id="GO:0016020">
    <property type="term" value="C:membrane"/>
    <property type="evidence" value="ECO:0007669"/>
    <property type="project" value="UniProtKB-SubCell"/>
</dbReference>
<accession>B6QL97</accession>
<keyword evidence="3" id="KW-0472">Membrane</keyword>
<feature type="transmembrane region" description="Helical" evidence="3">
    <location>
        <begin position="371"/>
        <end position="391"/>
    </location>
</feature>
<dbReference type="PANTHER" id="PTHR11360">
    <property type="entry name" value="MONOCARBOXYLATE TRANSPORTER"/>
    <property type="match status" value="1"/>
</dbReference>
<dbReference type="InterPro" id="IPR020846">
    <property type="entry name" value="MFS_dom"/>
</dbReference>
<feature type="transmembrane region" description="Helical" evidence="3">
    <location>
        <begin position="310"/>
        <end position="329"/>
    </location>
</feature>
<keyword evidence="3" id="KW-1133">Transmembrane helix</keyword>
<feature type="transmembrane region" description="Helical" evidence="3">
    <location>
        <begin position="84"/>
        <end position="107"/>
    </location>
</feature>
<evidence type="ECO:0000256" key="3">
    <source>
        <dbReference type="SAM" id="Phobius"/>
    </source>
</evidence>
<feature type="transmembrane region" description="Helical" evidence="3">
    <location>
        <begin position="44"/>
        <end position="72"/>
    </location>
</feature>
<feature type="transmembrane region" description="Helical" evidence="3">
    <location>
        <begin position="245"/>
        <end position="264"/>
    </location>
</feature>
<keyword evidence="3" id="KW-0812">Transmembrane</keyword>
<organism evidence="5 6">
    <name type="scientific">Talaromyces marneffei (strain ATCC 18224 / CBS 334.59 / QM 7333)</name>
    <name type="common">Penicillium marneffei</name>
    <dbReference type="NCBI Taxonomy" id="441960"/>
    <lineage>
        <taxon>Eukaryota</taxon>
        <taxon>Fungi</taxon>
        <taxon>Dikarya</taxon>
        <taxon>Ascomycota</taxon>
        <taxon>Pezizomycotina</taxon>
        <taxon>Eurotiomycetes</taxon>
        <taxon>Eurotiomycetidae</taxon>
        <taxon>Eurotiales</taxon>
        <taxon>Trichocomaceae</taxon>
        <taxon>Talaromyces</taxon>
        <taxon>Talaromyces sect. Talaromyces</taxon>
    </lineage>
</organism>
<protein>
    <submittedName>
        <fullName evidence="5">MFS transporter (Mch2), putative</fullName>
    </submittedName>
</protein>
<dbReference type="EMBL" id="DS995903">
    <property type="protein sequence ID" value="EEA21874.1"/>
    <property type="molecule type" value="Genomic_DNA"/>
</dbReference>
<comment type="similarity">
    <text evidence="2">Belongs to the major facilitator superfamily. Monocarboxylate porter (TC 2.A.1.13) family.</text>
</comment>
<name>B6QL97_TALMQ</name>
<evidence type="ECO:0000313" key="6">
    <source>
        <dbReference type="Proteomes" id="UP000001294"/>
    </source>
</evidence>
<evidence type="ECO:0000256" key="2">
    <source>
        <dbReference type="ARBA" id="ARBA00006727"/>
    </source>
</evidence>
<sequence>MVSAMTELKLQGNKVLTPITAIETDTTVPDAPAAHDIPDGGYGWVVVFGIAIINAFAWGVSSSFSVYLAFYLDNNYFPGASSLGYSFVGGTNFLAALWVAPFVNILARHAGTKACMLLGSSLISGGLVAASFAREFWQLMITQGIMVGAGVGFLFVSTVPIISQWFWKKRSFAQGITAGGSGIGGLIFSASISPMIQNISLAWALRIQGIICFVTLFLASTIVRDRNHHLRPKQHPFDIRFFRRWDVWLLLIWAFLYLLGYMTLLSSLPDFIRSLGLSPSEASLPAILLNLATITGRVGAGFVSDRYGRITIALISSIATGVLCLVFWIPSQSLAPTLVFSFIVGNVYSTIWPAIAPLAAEIVGLEELPSLLAIVWLTTGLPCFFSEAIALQLRRPDSDRPYLYAQLYAGLSYIASALFMLELRRMKVGLFKQERRLQ</sequence>
<feature type="transmembrane region" description="Helical" evidence="3">
    <location>
        <begin position="139"/>
        <end position="163"/>
    </location>
</feature>
<dbReference type="HOGENOM" id="CLU_001265_1_2_1"/>
<dbReference type="InterPro" id="IPR011701">
    <property type="entry name" value="MFS"/>
</dbReference>
<evidence type="ECO:0000256" key="1">
    <source>
        <dbReference type="ARBA" id="ARBA00004141"/>
    </source>
</evidence>
<reference evidence="6" key="1">
    <citation type="journal article" date="2015" name="Genome Announc.">
        <title>Genome sequence of the AIDS-associated pathogen Penicillium marneffei (ATCC18224) and its near taxonomic relative Talaromyces stipitatus (ATCC10500).</title>
        <authorList>
            <person name="Nierman W.C."/>
            <person name="Fedorova-Abrams N.D."/>
            <person name="Andrianopoulos A."/>
        </authorList>
    </citation>
    <scope>NUCLEOTIDE SEQUENCE [LARGE SCALE GENOMIC DNA]</scope>
    <source>
        <strain evidence="6">ATCC 18224 / CBS 334.59 / QM 7333</strain>
    </source>
</reference>